<dbReference type="SUPFAM" id="SSF55424">
    <property type="entry name" value="FAD/NAD-linked reductases, dimerisation (C-terminal) domain"/>
    <property type="match status" value="1"/>
</dbReference>
<dbReference type="GO" id="GO:0005737">
    <property type="term" value="C:cytoplasm"/>
    <property type="evidence" value="ECO:0007669"/>
    <property type="project" value="TreeGrafter"/>
</dbReference>
<dbReference type="InterPro" id="IPR036188">
    <property type="entry name" value="FAD/NAD-bd_sf"/>
</dbReference>
<name>A0A0E3BF29_9BURK</name>
<dbReference type="PRINTS" id="PR00411">
    <property type="entry name" value="PNDRDTASEI"/>
</dbReference>
<dbReference type="Pfam" id="PF07992">
    <property type="entry name" value="Pyr_redox_2"/>
    <property type="match status" value="1"/>
</dbReference>
<accession>A0A0E3BF29</accession>
<dbReference type="RefSeq" id="WP_034382496.1">
    <property type="nucleotide sequence ID" value="NZ_AWTN01000118.1"/>
</dbReference>
<comment type="caution">
    <text evidence="7">The sequence shown here is derived from an EMBL/GenBank/DDBJ whole genome shotgun (WGS) entry which is preliminary data.</text>
</comment>
<dbReference type="PANTHER" id="PTHR43557:SF2">
    <property type="entry name" value="RIESKE DOMAIN-CONTAINING PROTEIN-RELATED"/>
    <property type="match status" value="1"/>
</dbReference>
<organism evidence="7 8">
    <name type="scientific">Comamonas thiooxydans</name>
    <dbReference type="NCBI Taxonomy" id="363952"/>
    <lineage>
        <taxon>Bacteria</taxon>
        <taxon>Pseudomonadati</taxon>
        <taxon>Pseudomonadota</taxon>
        <taxon>Betaproteobacteria</taxon>
        <taxon>Burkholderiales</taxon>
        <taxon>Comamonadaceae</taxon>
        <taxon>Comamonas</taxon>
    </lineage>
</organism>
<sequence length="394" mass="41521">MTSPDKVVIVGAGQAGLQTAEALRAMGYAGSITLLGAERCGPYHRPPLSKAWLAGEMAAEQLTMRSPDALERKGIALRTDVQAIGIDIGRRFVRLADGGALSYDALVLATGASPRMLDIPGRDATGVLALRSMEDAQAIAQRLALCAQSNRPMVIVGGGFIGLEVAATARKKGVAVTVLEVAPRLLGRVLAPMLSEWYAQLHRWHGVNLVLNARIAAFETGADGQVCGVQMNDGTLLPAGLVIVGVGVQANDGLARAAGLACDRGIVVDACARTSNPYIFAAGDCTARSTSEGTLLRLESVQNAVEQGKSAAAAVMGQERPFAAAPWFWSDQYDIKLQIAGLSTGADRWETRGEPDSGSFSVYHYCGDRLLAVDSINDAREHLQARKRLDGEGT</sequence>
<dbReference type="AlphaFoldDB" id="A0A0E3BF29"/>
<reference evidence="7 8" key="1">
    <citation type="submission" date="2013-09" db="EMBL/GenBank/DDBJ databases">
        <title>High correlation between genotypes and phenotypes of environmental bacteria Comamonas testosteroni strains.</title>
        <authorList>
            <person name="Liu L."/>
            <person name="Zhu W."/>
            <person name="Xia X."/>
            <person name="Xu B."/>
            <person name="Luo M."/>
            <person name="Wang G."/>
        </authorList>
    </citation>
    <scope>NUCLEOTIDE SEQUENCE [LARGE SCALE GENOMIC DNA]</scope>
    <source>
        <strain evidence="7 8">JL14</strain>
    </source>
</reference>
<dbReference type="Pfam" id="PF14759">
    <property type="entry name" value="Reductase_C"/>
    <property type="match status" value="1"/>
</dbReference>
<dbReference type="InterPro" id="IPR028202">
    <property type="entry name" value="Reductase_C"/>
</dbReference>
<feature type="domain" description="Reductase C-terminal" evidence="6">
    <location>
        <begin position="327"/>
        <end position="390"/>
    </location>
</feature>
<evidence type="ECO:0000313" key="7">
    <source>
        <dbReference type="EMBL" id="KGG85593.1"/>
    </source>
</evidence>
<dbReference type="InterPro" id="IPR023753">
    <property type="entry name" value="FAD/NAD-binding_dom"/>
</dbReference>
<evidence type="ECO:0000256" key="2">
    <source>
        <dbReference type="ARBA" id="ARBA00022630"/>
    </source>
</evidence>
<dbReference type="PANTHER" id="PTHR43557">
    <property type="entry name" value="APOPTOSIS-INDUCING FACTOR 1"/>
    <property type="match status" value="1"/>
</dbReference>
<keyword evidence="3" id="KW-0274">FAD</keyword>
<dbReference type="InterPro" id="IPR016156">
    <property type="entry name" value="FAD/NAD-linked_Rdtase_dimer_sf"/>
</dbReference>
<dbReference type="GO" id="GO:0016651">
    <property type="term" value="F:oxidoreductase activity, acting on NAD(P)H"/>
    <property type="evidence" value="ECO:0007669"/>
    <property type="project" value="TreeGrafter"/>
</dbReference>
<evidence type="ECO:0000313" key="8">
    <source>
        <dbReference type="Proteomes" id="UP000029567"/>
    </source>
</evidence>
<dbReference type="Proteomes" id="UP000029567">
    <property type="component" value="Unassembled WGS sequence"/>
</dbReference>
<dbReference type="SUPFAM" id="SSF51905">
    <property type="entry name" value="FAD/NAD(P)-binding domain"/>
    <property type="match status" value="2"/>
</dbReference>
<dbReference type="InterPro" id="IPR050446">
    <property type="entry name" value="FAD-oxidoreductase/Apoptosis"/>
</dbReference>
<evidence type="ECO:0000259" key="5">
    <source>
        <dbReference type="Pfam" id="PF07992"/>
    </source>
</evidence>
<dbReference type="EMBL" id="AWTN01000118">
    <property type="protein sequence ID" value="KGG85593.1"/>
    <property type="molecule type" value="Genomic_DNA"/>
</dbReference>
<evidence type="ECO:0000256" key="1">
    <source>
        <dbReference type="ARBA" id="ARBA00001974"/>
    </source>
</evidence>
<protein>
    <submittedName>
        <fullName evidence="7">FAD-dependent pyridine nucleotide-disulfide oxidoreductase</fullName>
    </submittedName>
</protein>
<keyword evidence="2" id="KW-0285">Flavoprotein</keyword>
<proteinExistence type="predicted"/>
<feature type="domain" description="FAD/NAD(P)-binding" evidence="5">
    <location>
        <begin position="6"/>
        <end position="308"/>
    </location>
</feature>
<dbReference type="Gene3D" id="3.50.50.60">
    <property type="entry name" value="FAD/NAD(P)-binding domain"/>
    <property type="match status" value="2"/>
</dbReference>
<dbReference type="PRINTS" id="PR00368">
    <property type="entry name" value="FADPNR"/>
</dbReference>
<comment type="cofactor">
    <cofactor evidence="1">
        <name>FAD</name>
        <dbReference type="ChEBI" id="CHEBI:57692"/>
    </cofactor>
</comment>
<keyword evidence="4" id="KW-0560">Oxidoreductase</keyword>
<gene>
    <name evidence="7" type="ORF">P245_22665</name>
</gene>
<dbReference type="Gene3D" id="3.30.390.30">
    <property type="match status" value="1"/>
</dbReference>
<evidence type="ECO:0000259" key="6">
    <source>
        <dbReference type="Pfam" id="PF14759"/>
    </source>
</evidence>
<evidence type="ECO:0000256" key="3">
    <source>
        <dbReference type="ARBA" id="ARBA00022827"/>
    </source>
</evidence>
<evidence type="ECO:0000256" key="4">
    <source>
        <dbReference type="ARBA" id="ARBA00023002"/>
    </source>
</evidence>